<dbReference type="Pfam" id="PF08308">
    <property type="entry name" value="PEGA"/>
    <property type="match status" value="2"/>
</dbReference>
<keyword evidence="1" id="KW-0472">Membrane</keyword>
<comment type="caution">
    <text evidence="3">The sequence shown here is derived from an EMBL/GenBank/DDBJ whole genome shotgun (WGS) entry which is preliminary data.</text>
</comment>
<accession>A0A0F9AX91</accession>
<organism evidence="3">
    <name type="scientific">marine sediment metagenome</name>
    <dbReference type="NCBI Taxonomy" id="412755"/>
    <lineage>
        <taxon>unclassified sequences</taxon>
        <taxon>metagenomes</taxon>
        <taxon>ecological metagenomes</taxon>
    </lineage>
</organism>
<evidence type="ECO:0000313" key="3">
    <source>
        <dbReference type="EMBL" id="KKK76906.1"/>
    </source>
</evidence>
<reference evidence="3" key="1">
    <citation type="journal article" date="2015" name="Nature">
        <title>Complex archaea that bridge the gap between prokaryotes and eukaryotes.</title>
        <authorList>
            <person name="Spang A."/>
            <person name="Saw J.H."/>
            <person name="Jorgensen S.L."/>
            <person name="Zaremba-Niedzwiedzka K."/>
            <person name="Martijn J."/>
            <person name="Lind A.E."/>
            <person name="van Eijk R."/>
            <person name="Schleper C."/>
            <person name="Guy L."/>
            <person name="Ettema T.J."/>
        </authorList>
    </citation>
    <scope>NUCLEOTIDE SEQUENCE</scope>
</reference>
<feature type="domain" description="PEGA" evidence="2">
    <location>
        <begin position="127"/>
        <end position="194"/>
    </location>
</feature>
<keyword evidence="1" id="KW-1133">Transmembrane helix</keyword>
<feature type="transmembrane region" description="Helical" evidence="1">
    <location>
        <begin position="254"/>
        <end position="272"/>
    </location>
</feature>
<protein>
    <recommendedName>
        <fullName evidence="2">PEGA domain-containing protein</fullName>
    </recommendedName>
</protein>
<dbReference type="AlphaFoldDB" id="A0A0F9AX91"/>
<evidence type="ECO:0000256" key="1">
    <source>
        <dbReference type="SAM" id="Phobius"/>
    </source>
</evidence>
<sequence>KYSKQYEKWEPATPKAKSTWIDYSSKPYEEWPPDDDDDLKPWDQEQENIGELSISSTPAADVFLGGVDAGKITPASFTLVPGTYDVSLEAPGHKTWTGKAFVKAGKTEEIHAELKPRDPTEKEETMGYLSINTEPMGAIAIIDGIVMDYPTPTKVDLDPGTHSVVIRKKGYQDIEDIVEISAGETARRDYILMEKVTEDVWRVFVNSLPSGGKILVDGYFTGQWSDGYVDLNPGIYDISVQKGYLFHFFSRKTASIRIFFFDFLQFLLLLLWN</sequence>
<proteinExistence type="predicted"/>
<keyword evidence="1" id="KW-0812">Transmembrane</keyword>
<feature type="domain" description="PEGA" evidence="2">
    <location>
        <begin position="50"/>
        <end position="117"/>
    </location>
</feature>
<dbReference type="PANTHER" id="PTHR36194:SF1">
    <property type="entry name" value="S-LAYER-LIKE PROTEIN"/>
    <property type="match status" value="1"/>
</dbReference>
<feature type="non-terminal residue" evidence="3">
    <location>
        <position position="1"/>
    </location>
</feature>
<dbReference type="PANTHER" id="PTHR36194">
    <property type="entry name" value="S-LAYER-LIKE PROTEIN"/>
    <property type="match status" value="1"/>
</dbReference>
<name>A0A0F9AX91_9ZZZZ</name>
<dbReference type="InterPro" id="IPR013229">
    <property type="entry name" value="PEGA"/>
</dbReference>
<evidence type="ECO:0000259" key="2">
    <source>
        <dbReference type="Pfam" id="PF08308"/>
    </source>
</evidence>
<dbReference type="EMBL" id="LAZR01055202">
    <property type="protein sequence ID" value="KKK76906.1"/>
    <property type="molecule type" value="Genomic_DNA"/>
</dbReference>
<gene>
    <name evidence="3" type="ORF">LCGC14_2858950</name>
</gene>